<protein>
    <recommendedName>
        <fullName evidence="3">Phage protein</fullName>
    </recommendedName>
</protein>
<dbReference type="EMBL" id="JBHTBW010000076">
    <property type="protein sequence ID" value="MFC7443081.1"/>
    <property type="molecule type" value="Genomic_DNA"/>
</dbReference>
<evidence type="ECO:0000313" key="2">
    <source>
        <dbReference type="Proteomes" id="UP001596500"/>
    </source>
</evidence>
<proteinExistence type="predicted"/>
<reference evidence="2" key="1">
    <citation type="journal article" date="2019" name="Int. J. Syst. Evol. Microbiol.">
        <title>The Global Catalogue of Microorganisms (GCM) 10K type strain sequencing project: providing services to taxonomists for standard genome sequencing and annotation.</title>
        <authorList>
            <consortium name="The Broad Institute Genomics Platform"/>
            <consortium name="The Broad Institute Genome Sequencing Center for Infectious Disease"/>
            <person name="Wu L."/>
            <person name="Ma J."/>
        </authorList>
    </citation>
    <scope>NUCLEOTIDE SEQUENCE [LARGE SCALE GENOMIC DNA]</scope>
    <source>
        <strain evidence="2">CGMCC 1.12942</strain>
    </source>
</reference>
<evidence type="ECO:0008006" key="3">
    <source>
        <dbReference type="Google" id="ProtNLM"/>
    </source>
</evidence>
<name>A0ABW2RPW0_9BACL</name>
<dbReference type="Proteomes" id="UP001596500">
    <property type="component" value="Unassembled WGS sequence"/>
</dbReference>
<keyword evidence="2" id="KW-1185">Reference proteome</keyword>
<evidence type="ECO:0000313" key="1">
    <source>
        <dbReference type="EMBL" id="MFC7443081.1"/>
    </source>
</evidence>
<gene>
    <name evidence="1" type="ORF">ACFQNG_18605</name>
</gene>
<sequence length="185" mass="22026">MFNQMDEIQRLMEGPTEPPRFSLAVLELKPFGDLSLYAKRLRDVIFAGVELSYREDFNKEELDSSNVPHWFRVVTDQYHEHGVDLADDIKKGRNRYYEIYYDEDDWDVQEWLFCFDPECRNWKWWDLTIVDDQTLFLWIDTSGEPVIACQELRWAAFVSGAEVAHDLVFQSKEIWSQQSSIGIKR</sequence>
<accession>A0ABW2RPW0</accession>
<organism evidence="1 2">
    <name type="scientific">Laceyella putida</name>
    <dbReference type="NCBI Taxonomy" id="110101"/>
    <lineage>
        <taxon>Bacteria</taxon>
        <taxon>Bacillati</taxon>
        <taxon>Bacillota</taxon>
        <taxon>Bacilli</taxon>
        <taxon>Bacillales</taxon>
        <taxon>Thermoactinomycetaceae</taxon>
        <taxon>Laceyella</taxon>
    </lineage>
</organism>
<dbReference type="RefSeq" id="WP_379867411.1">
    <property type="nucleotide sequence ID" value="NZ_JBHTBW010000076.1"/>
</dbReference>
<comment type="caution">
    <text evidence="1">The sequence shown here is derived from an EMBL/GenBank/DDBJ whole genome shotgun (WGS) entry which is preliminary data.</text>
</comment>